<dbReference type="InterPro" id="IPR003593">
    <property type="entry name" value="AAA+_ATPase"/>
</dbReference>
<proteinExistence type="inferred from homology"/>
<dbReference type="InterPro" id="IPR017871">
    <property type="entry name" value="ABC_transporter-like_CS"/>
</dbReference>
<reference evidence="6 7" key="1">
    <citation type="submission" date="2020-08" db="EMBL/GenBank/DDBJ databases">
        <title>Genomic Encyclopedia of Type Strains, Phase IV (KMG-IV): sequencing the most valuable type-strain genomes for metagenomic binning, comparative biology and taxonomic classification.</title>
        <authorList>
            <person name="Goeker M."/>
        </authorList>
    </citation>
    <scope>NUCLEOTIDE SEQUENCE [LARGE SCALE GENOMIC DNA]</scope>
    <source>
        <strain evidence="6 7">DSM 10633</strain>
    </source>
</reference>
<sequence>MTKWLGAFMLECKNIGFYYNRSNWLFRNIHLSIERGEIIGIYGKSGSGKTTLAKIMANYLSPTEGEVLVDGEKSNHSEVYPVQLIWQHPEQAINPKWKLSKIFEEAKELDQDIPSILGIKEEWLNRRAHELSGGELQRFCIARAFHPDTRYIIADEITSMFDAITQAQIWHALIRLVKERNIGVLAISHHISLLERISDRIIDFNQLKGASEKSF</sequence>
<dbReference type="GO" id="GO:0016887">
    <property type="term" value="F:ATP hydrolysis activity"/>
    <property type="evidence" value="ECO:0007669"/>
    <property type="project" value="InterPro"/>
</dbReference>
<keyword evidence="2" id="KW-0813">Transport</keyword>
<dbReference type="Pfam" id="PF00005">
    <property type="entry name" value="ABC_tran"/>
    <property type="match status" value="1"/>
</dbReference>
<evidence type="ECO:0000259" key="5">
    <source>
        <dbReference type="PROSITE" id="PS50893"/>
    </source>
</evidence>
<organism evidence="6 7">
    <name type="scientific">Ureibacillus thermosphaericus</name>
    <dbReference type="NCBI Taxonomy" id="51173"/>
    <lineage>
        <taxon>Bacteria</taxon>
        <taxon>Bacillati</taxon>
        <taxon>Bacillota</taxon>
        <taxon>Bacilli</taxon>
        <taxon>Bacillales</taxon>
        <taxon>Caryophanaceae</taxon>
        <taxon>Ureibacillus</taxon>
    </lineage>
</organism>
<evidence type="ECO:0000313" key="7">
    <source>
        <dbReference type="Proteomes" id="UP000557217"/>
    </source>
</evidence>
<dbReference type="InterPro" id="IPR003439">
    <property type="entry name" value="ABC_transporter-like_ATP-bd"/>
</dbReference>
<dbReference type="GO" id="GO:0055085">
    <property type="term" value="P:transmembrane transport"/>
    <property type="evidence" value="ECO:0007669"/>
    <property type="project" value="UniProtKB-ARBA"/>
</dbReference>
<protein>
    <submittedName>
        <fullName evidence="6">Peptide/nickel transport system ATP-binding protein</fullName>
    </submittedName>
</protein>
<evidence type="ECO:0000256" key="2">
    <source>
        <dbReference type="ARBA" id="ARBA00022448"/>
    </source>
</evidence>
<dbReference type="Gene3D" id="3.40.50.300">
    <property type="entry name" value="P-loop containing nucleotide triphosphate hydrolases"/>
    <property type="match status" value="1"/>
</dbReference>
<name>A0A840PP02_URETH</name>
<feature type="domain" description="ABC transporter" evidence="5">
    <location>
        <begin position="10"/>
        <end position="215"/>
    </location>
</feature>
<dbReference type="InterPro" id="IPR027417">
    <property type="entry name" value="P-loop_NTPase"/>
</dbReference>
<gene>
    <name evidence="6" type="ORF">HNR36_002555</name>
</gene>
<dbReference type="PROSITE" id="PS00211">
    <property type="entry name" value="ABC_TRANSPORTER_1"/>
    <property type="match status" value="1"/>
</dbReference>
<dbReference type="PROSITE" id="PS50893">
    <property type="entry name" value="ABC_TRANSPORTER_2"/>
    <property type="match status" value="1"/>
</dbReference>
<dbReference type="AlphaFoldDB" id="A0A840PP02"/>
<dbReference type="PANTHER" id="PTHR43776:SF7">
    <property type="entry name" value="D,D-DIPEPTIDE TRANSPORT ATP-BINDING PROTEIN DDPF-RELATED"/>
    <property type="match status" value="1"/>
</dbReference>
<dbReference type="SMART" id="SM00382">
    <property type="entry name" value="AAA"/>
    <property type="match status" value="1"/>
</dbReference>
<dbReference type="EMBL" id="JACHGZ010000039">
    <property type="protein sequence ID" value="MBB5150155.1"/>
    <property type="molecule type" value="Genomic_DNA"/>
</dbReference>
<dbReference type="GO" id="GO:0005524">
    <property type="term" value="F:ATP binding"/>
    <property type="evidence" value="ECO:0007669"/>
    <property type="project" value="UniProtKB-KW"/>
</dbReference>
<dbReference type="Proteomes" id="UP000557217">
    <property type="component" value="Unassembled WGS sequence"/>
</dbReference>
<keyword evidence="4 6" id="KW-0067">ATP-binding</keyword>
<dbReference type="PANTHER" id="PTHR43776">
    <property type="entry name" value="TRANSPORT ATP-BINDING PROTEIN"/>
    <property type="match status" value="1"/>
</dbReference>
<evidence type="ECO:0000313" key="6">
    <source>
        <dbReference type="EMBL" id="MBB5150155.1"/>
    </source>
</evidence>
<keyword evidence="3" id="KW-0547">Nucleotide-binding</keyword>
<keyword evidence="7" id="KW-1185">Reference proteome</keyword>
<evidence type="ECO:0000256" key="4">
    <source>
        <dbReference type="ARBA" id="ARBA00022840"/>
    </source>
</evidence>
<dbReference type="SUPFAM" id="SSF52540">
    <property type="entry name" value="P-loop containing nucleoside triphosphate hydrolases"/>
    <property type="match status" value="1"/>
</dbReference>
<accession>A0A840PP02</accession>
<dbReference type="InterPro" id="IPR050319">
    <property type="entry name" value="ABC_transp_ATP-bind"/>
</dbReference>
<comment type="similarity">
    <text evidence="1">Belongs to the ABC transporter superfamily.</text>
</comment>
<evidence type="ECO:0000256" key="3">
    <source>
        <dbReference type="ARBA" id="ARBA00022741"/>
    </source>
</evidence>
<dbReference type="RefSeq" id="WP_247595888.1">
    <property type="nucleotide sequence ID" value="NZ_JAAXPW010000036.1"/>
</dbReference>
<evidence type="ECO:0000256" key="1">
    <source>
        <dbReference type="ARBA" id="ARBA00005417"/>
    </source>
</evidence>
<comment type="caution">
    <text evidence="6">The sequence shown here is derived from an EMBL/GenBank/DDBJ whole genome shotgun (WGS) entry which is preliminary data.</text>
</comment>